<dbReference type="OrthoDB" id="4317969at2"/>
<gene>
    <name evidence="1" type="ORF">H114_32644</name>
</gene>
<dbReference type="Proteomes" id="UP000011732">
    <property type="component" value="Unassembled WGS sequence"/>
</dbReference>
<dbReference type="RefSeq" id="WP_006136755.1">
    <property type="nucleotide sequence ID" value="NZ_AOHP01000169.1"/>
</dbReference>
<dbReference type="EMBL" id="AOHP01000169">
    <property type="protein sequence ID" value="EMF20390.1"/>
    <property type="molecule type" value="Genomic_DNA"/>
</dbReference>
<comment type="caution">
    <text evidence="1">The sequence shown here is derived from an EMBL/GenBank/DDBJ whole genome shotgun (WGS) entry which is preliminary data.</text>
</comment>
<proteinExistence type="predicted"/>
<sequence>MPDLTTAQPGDRLILVHEARNMPDTDVTVSRVGRRYLYVAYSNGLEARGKYDRTTGRGADDHALYSAVYTPEQLADRTEGEHLRRELRDRGLTVDPNRNLTTAVLRRLLAVLLDT</sequence>
<dbReference type="AlphaFoldDB" id="M3CSA5"/>
<name>M3CSA5_STREZ</name>
<accession>M3CSA5</accession>
<evidence type="ECO:0000313" key="1">
    <source>
        <dbReference type="EMBL" id="EMF20390.1"/>
    </source>
</evidence>
<dbReference type="PATRIC" id="fig|1284664.3.peg.6536"/>
<keyword evidence="2" id="KW-1185">Reference proteome</keyword>
<dbReference type="InterPro" id="IPR056982">
    <property type="entry name" value="Phage_ProQ_C-like"/>
</dbReference>
<evidence type="ECO:0000313" key="2">
    <source>
        <dbReference type="Proteomes" id="UP000011732"/>
    </source>
</evidence>
<reference evidence="1 2" key="1">
    <citation type="journal article" date="2013" name="Genome Announc.">
        <title>Draft Genome Sequence of Streptomyces gancidicus Strain BKS 13-15.</title>
        <authorList>
            <person name="Kumar S."/>
            <person name="Kaur N."/>
            <person name="Singh N.K."/>
            <person name="Raghava G.P."/>
            <person name="Mayilraj S."/>
        </authorList>
    </citation>
    <scope>NUCLEOTIDE SEQUENCE [LARGE SCALE GENOMIC DNA]</scope>
    <source>
        <strain evidence="1 2">BKS 13-15</strain>
    </source>
</reference>
<protein>
    <submittedName>
        <fullName evidence="1">Uncharacterized protein</fullName>
    </submittedName>
</protein>
<organism evidence="1 2">
    <name type="scientific">Streptomyces gancidicus BKS 13-15</name>
    <dbReference type="NCBI Taxonomy" id="1284664"/>
    <lineage>
        <taxon>Bacteria</taxon>
        <taxon>Bacillati</taxon>
        <taxon>Actinomycetota</taxon>
        <taxon>Actinomycetes</taxon>
        <taxon>Kitasatosporales</taxon>
        <taxon>Streptomycetaceae</taxon>
        <taxon>Streptomyces</taxon>
        <taxon>Streptomyces pseudogriseolus group</taxon>
    </lineage>
</organism>
<dbReference type="Pfam" id="PF24203">
    <property type="entry name" value="Phage_ProQ_C_like"/>
    <property type="match status" value="1"/>
</dbReference>